<name>A0AA39XIR7_9PEZI</name>
<sequence length="207" mass="22893">MTLDYWTHSTAGRMYIHKQSVRGSQPAGSIPKFSRRLLLFPGQFLRPSLPLTPTVNRPLAVARMGLIVHPCRESRLCCNSPATYTTTGRGRSRWVVLMGSYSAQPTRSPLIGEKISLTAHILACVSACYRQGRRIRHAVHRSRFRTPKIHSLRQAGVGAAVPFDIVSETPSVSHQRTHPCDLESHTVDPGGLKVVTIHDGGMRHQCG</sequence>
<reference evidence="1" key="1">
    <citation type="submission" date="2023-06" db="EMBL/GenBank/DDBJ databases">
        <title>Genome-scale phylogeny and comparative genomics of the fungal order Sordariales.</title>
        <authorList>
            <consortium name="Lawrence Berkeley National Laboratory"/>
            <person name="Hensen N."/>
            <person name="Bonometti L."/>
            <person name="Westerberg I."/>
            <person name="Brannstrom I.O."/>
            <person name="Guillou S."/>
            <person name="Cros-Aarteil S."/>
            <person name="Calhoun S."/>
            <person name="Haridas S."/>
            <person name="Kuo A."/>
            <person name="Mondo S."/>
            <person name="Pangilinan J."/>
            <person name="Riley R."/>
            <person name="LaButti K."/>
            <person name="Andreopoulos B."/>
            <person name="Lipzen A."/>
            <person name="Chen C."/>
            <person name="Yanf M."/>
            <person name="Daum C."/>
            <person name="Ng V."/>
            <person name="Clum A."/>
            <person name="Steindorff A."/>
            <person name="Ohm R."/>
            <person name="Martin F."/>
            <person name="Silar P."/>
            <person name="Natvig D."/>
            <person name="Lalanne C."/>
            <person name="Gautier V."/>
            <person name="Ament-velasquez S.L."/>
            <person name="Kruys A."/>
            <person name="Hutchinson M.I."/>
            <person name="Powell A.J."/>
            <person name="Barry K."/>
            <person name="Miller A.N."/>
            <person name="Grigoriev I.V."/>
            <person name="Debuchy R."/>
            <person name="Gladieux P."/>
            <person name="Thoren M.H."/>
            <person name="Johannesson H."/>
        </authorList>
    </citation>
    <scope>NUCLEOTIDE SEQUENCE</scope>
    <source>
        <strain evidence="1">SMH3391-2</strain>
    </source>
</reference>
<proteinExistence type="predicted"/>
<dbReference type="EMBL" id="JAULSR010000001">
    <property type="protein sequence ID" value="KAK0634420.1"/>
    <property type="molecule type" value="Genomic_DNA"/>
</dbReference>
<dbReference type="AlphaFoldDB" id="A0AA39XIR7"/>
<organism evidence="1 2">
    <name type="scientific">Bombardia bombarda</name>
    <dbReference type="NCBI Taxonomy" id="252184"/>
    <lineage>
        <taxon>Eukaryota</taxon>
        <taxon>Fungi</taxon>
        <taxon>Dikarya</taxon>
        <taxon>Ascomycota</taxon>
        <taxon>Pezizomycotina</taxon>
        <taxon>Sordariomycetes</taxon>
        <taxon>Sordariomycetidae</taxon>
        <taxon>Sordariales</taxon>
        <taxon>Lasiosphaeriaceae</taxon>
        <taxon>Bombardia</taxon>
    </lineage>
</organism>
<evidence type="ECO:0000313" key="1">
    <source>
        <dbReference type="EMBL" id="KAK0634420.1"/>
    </source>
</evidence>
<protein>
    <submittedName>
        <fullName evidence="1">Uncharacterized protein</fullName>
    </submittedName>
</protein>
<comment type="caution">
    <text evidence="1">The sequence shown here is derived from an EMBL/GenBank/DDBJ whole genome shotgun (WGS) entry which is preliminary data.</text>
</comment>
<evidence type="ECO:0000313" key="2">
    <source>
        <dbReference type="Proteomes" id="UP001174934"/>
    </source>
</evidence>
<accession>A0AA39XIR7</accession>
<gene>
    <name evidence="1" type="ORF">B0T17DRAFT_6003</name>
</gene>
<dbReference type="Proteomes" id="UP001174934">
    <property type="component" value="Unassembled WGS sequence"/>
</dbReference>
<keyword evidence="2" id="KW-1185">Reference proteome</keyword>